<dbReference type="InterPro" id="IPR006699">
    <property type="entry name" value="GlpP"/>
</dbReference>
<dbReference type="STRING" id="284581.AMD01_06980"/>
<dbReference type="EMBL" id="LILC01000010">
    <property type="protein sequence ID" value="KOO47094.1"/>
    <property type="molecule type" value="Genomic_DNA"/>
</dbReference>
<evidence type="ECO:0000313" key="3">
    <source>
        <dbReference type="Proteomes" id="UP000037558"/>
    </source>
</evidence>
<accession>A0A0M0L7U0</accession>
<dbReference type="SUPFAM" id="SSF110391">
    <property type="entry name" value="GlpP-like"/>
    <property type="match status" value="1"/>
</dbReference>
<protein>
    <recommendedName>
        <fullName evidence="1">Glycerol uptake operon antiterminator regulatory protein</fullName>
    </recommendedName>
</protein>
<keyword evidence="1" id="KW-0319">Glycerol metabolism</keyword>
<dbReference type="GO" id="GO:0045893">
    <property type="term" value="P:positive regulation of DNA-templated transcription"/>
    <property type="evidence" value="ECO:0007669"/>
    <property type="project" value="TreeGrafter"/>
</dbReference>
<dbReference type="Proteomes" id="UP000037558">
    <property type="component" value="Unassembled WGS sequence"/>
</dbReference>
<dbReference type="RefSeq" id="WP_053400680.1">
    <property type="nucleotide sequence ID" value="NZ_JAUKEN010000002.1"/>
</dbReference>
<reference evidence="3" key="1">
    <citation type="submission" date="2015-08" db="EMBL/GenBank/DDBJ databases">
        <title>Fjat-14210 dsm16467.</title>
        <authorList>
            <person name="Liu B."/>
            <person name="Wang J."/>
            <person name="Zhu Y."/>
            <person name="Liu G."/>
            <person name="Chen Q."/>
            <person name="Chen Z."/>
            <person name="Lan J."/>
            <person name="Che J."/>
            <person name="Ge C."/>
            <person name="Shi H."/>
            <person name="Pan Z."/>
            <person name="Liu X."/>
        </authorList>
    </citation>
    <scope>NUCLEOTIDE SEQUENCE [LARGE SCALE GENOMIC DNA]</scope>
    <source>
        <strain evidence="3">DSM 16467</strain>
    </source>
</reference>
<keyword evidence="1" id="KW-0804">Transcription</keyword>
<sequence>MVFHDQHILPAVRDMKQFERFLKSQFEYGVLLDSQLGQLKGIMREAKAHGKKLMLHVDLIHGIKHDEHAVDYLCQELKPAGLISTRSSVIVRAKQKGVYAIQRVFLLDTTALEKSYSLLKKVQPDYIELLPGVIPSFIEEVAKETGIPVLAGGLIRTEEEVRSALSSGASAVTTSNKELWDVTLN</sequence>
<dbReference type="Pfam" id="PF04309">
    <property type="entry name" value="G3P_antiterm"/>
    <property type="match status" value="1"/>
</dbReference>
<comment type="caution">
    <text evidence="2">The sequence shown here is derived from an EMBL/GenBank/DDBJ whole genome shotgun (WGS) entry which is preliminary data.</text>
</comment>
<dbReference type="Gene3D" id="3.20.20.70">
    <property type="entry name" value="Aldolase class I"/>
    <property type="match status" value="1"/>
</dbReference>
<dbReference type="GO" id="GO:0001072">
    <property type="term" value="F:transcription antitermination factor activity, RNA binding"/>
    <property type="evidence" value="ECO:0007669"/>
    <property type="project" value="TreeGrafter"/>
</dbReference>
<proteinExistence type="predicted"/>
<keyword evidence="1" id="KW-0805">Transcription regulation</keyword>
<dbReference type="PANTHER" id="PTHR35787:SF1">
    <property type="entry name" value="GLYCEROL UPTAKE OPERON ANTITERMINATOR REGULATORY PROTEIN"/>
    <property type="match status" value="1"/>
</dbReference>
<name>A0A0M0L7U0_9BACI</name>
<keyword evidence="3" id="KW-1185">Reference proteome</keyword>
<dbReference type="PANTHER" id="PTHR35787">
    <property type="entry name" value="GLYCEROL UPTAKE OPERON ANTITERMINATOR REGULATORY PROTEIN"/>
    <property type="match status" value="1"/>
</dbReference>
<dbReference type="PIRSF" id="PIRSF016897">
    <property type="entry name" value="GlpP"/>
    <property type="match status" value="1"/>
</dbReference>
<dbReference type="OrthoDB" id="9799580at2"/>
<dbReference type="GO" id="GO:0003723">
    <property type="term" value="F:RNA binding"/>
    <property type="evidence" value="ECO:0007669"/>
    <property type="project" value="UniProtKB-KW"/>
</dbReference>
<dbReference type="InterPro" id="IPR013785">
    <property type="entry name" value="Aldolase_TIM"/>
</dbReference>
<dbReference type="PATRIC" id="fig|284581.3.peg.1277"/>
<dbReference type="AlphaFoldDB" id="A0A0M0L7U0"/>
<comment type="function">
    <text evidence="1">Regulates expression of the glpD operon. In the presence of glycerol 3-phosphate (G3P) causes antitermination of transcription of glpD at the inverted repeat of the leader region to enhance its transcription. Binds and stabilizes glpD leader mRNA.</text>
</comment>
<evidence type="ECO:0000313" key="2">
    <source>
        <dbReference type="EMBL" id="KOO47094.1"/>
    </source>
</evidence>
<keyword evidence="1" id="KW-0694">RNA-binding</keyword>
<dbReference type="GO" id="GO:0006071">
    <property type="term" value="P:glycerol metabolic process"/>
    <property type="evidence" value="ECO:0007669"/>
    <property type="project" value="UniProtKB-UniRule"/>
</dbReference>
<organism evidence="2 3">
    <name type="scientific">Priestia koreensis</name>
    <dbReference type="NCBI Taxonomy" id="284581"/>
    <lineage>
        <taxon>Bacteria</taxon>
        <taxon>Bacillati</taxon>
        <taxon>Bacillota</taxon>
        <taxon>Bacilli</taxon>
        <taxon>Bacillales</taxon>
        <taxon>Bacillaceae</taxon>
        <taxon>Priestia</taxon>
    </lineage>
</organism>
<gene>
    <name evidence="2" type="ORF">AMD01_06980</name>
</gene>
<evidence type="ECO:0000256" key="1">
    <source>
        <dbReference type="PIRNR" id="PIRNR016897"/>
    </source>
</evidence>